<proteinExistence type="predicted"/>
<dbReference type="InterPro" id="IPR036291">
    <property type="entry name" value="NAD(P)-bd_dom_sf"/>
</dbReference>
<dbReference type="Pfam" id="PF05368">
    <property type="entry name" value="NmrA"/>
    <property type="match status" value="1"/>
</dbReference>
<dbReference type="InterPro" id="IPR008030">
    <property type="entry name" value="NmrA-like"/>
</dbReference>
<accession>A0A127F9L5</accession>
<sequence>MPPLEASVNIKNVIIFGAAGQQGRPQVREALRQGYRIRAVSRRLDAFNDPEYKDVQTLSADYDVPASLEAALEGMDAVLVQLPSGGNLEHTLGQCANLSSAIKKSTVRLIVYNTSNWGPDTPCGVPIYDYVLKFEETFRATGVPLVIFRPGIFMDNLATPFMKPMFVNEGVYRYPHTLDAAYDWICHEDLAKFMIAALQRPDLAGRKIHLGGRERLTTAQVIAILSEAIGRPIRYEYITSRKLGEDLYDLTVAGQGTGGVLAGVTRDEYAADLEAFYDFVDHSPLKPFQADMKKVLALIPIQMTDMRTWAGRQDWSRT</sequence>
<evidence type="ECO:0000313" key="3">
    <source>
        <dbReference type="Proteomes" id="UP000070250"/>
    </source>
</evidence>
<keyword evidence="3" id="KW-1185">Reference proteome</keyword>
<evidence type="ECO:0000259" key="1">
    <source>
        <dbReference type="Pfam" id="PF05368"/>
    </source>
</evidence>
<feature type="domain" description="NmrA-like" evidence="1">
    <location>
        <begin position="11"/>
        <end position="248"/>
    </location>
</feature>
<dbReference type="PANTHER" id="PTHR43162:SF1">
    <property type="entry name" value="PRESTALK A DIFFERENTIATION PROTEIN A"/>
    <property type="match status" value="1"/>
</dbReference>
<gene>
    <name evidence="2" type="ORF">ACG33_03835</name>
</gene>
<organism evidence="2 3">
    <name type="scientific">Steroidobacter denitrificans</name>
    <dbReference type="NCBI Taxonomy" id="465721"/>
    <lineage>
        <taxon>Bacteria</taxon>
        <taxon>Pseudomonadati</taxon>
        <taxon>Pseudomonadota</taxon>
        <taxon>Gammaproteobacteria</taxon>
        <taxon>Steroidobacterales</taxon>
        <taxon>Steroidobacteraceae</taxon>
        <taxon>Steroidobacter</taxon>
    </lineage>
</organism>
<dbReference type="EMBL" id="CP011971">
    <property type="protein sequence ID" value="AMN46249.1"/>
    <property type="molecule type" value="Genomic_DNA"/>
</dbReference>
<dbReference type="InterPro" id="IPR051604">
    <property type="entry name" value="Ergot_Alk_Oxidoreductase"/>
</dbReference>
<dbReference type="KEGG" id="sdf:ACG33_03835"/>
<dbReference type="PANTHER" id="PTHR43162">
    <property type="match status" value="1"/>
</dbReference>
<evidence type="ECO:0000313" key="2">
    <source>
        <dbReference type="EMBL" id="AMN46249.1"/>
    </source>
</evidence>
<dbReference type="AlphaFoldDB" id="A0A127F9L5"/>
<dbReference type="Proteomes" id="UP000070250">
    <property type="component" value="Chromosome"/>
</dbReference>
<dbReference type="SUPFAM" id="SSF51735">
    <property type="entry name" value="NAD(P)-binding Rossmann-fold domains"/>
    <property type="match status" value="1"/>
</dbReference>
<dbReference type="STRING" id="465721.ACG33_03835"/>
<reference evidence="2 3" key="1">
    <citation type="submission" date="2015-06" db="EMBL/GenBank/DDBJ databases">
        <title>A Comprehensive Approach to Explore the Metabolic and Phylogenetic Diversity of Bacterial Steroid Degradation in the Environment: Testosterone as an Example.</title>
        <authorList>
            <person name="Yang F.-C."/>
            <person name="Chen Y.-L."/>
            <person name="Yu C.-P."/>
            <person name="Tang S.-L."/>
            <person name="Wang P.-H."/>
            <person name="Ismail W."/>
            <person name="Wang C.-H."/>
            <person name="Yang C.-Y."/>
            <person name="Chiang Y.-R."/>
        </authorList>
    </citation>
    <scope>NUCLEOTIDE SEQUENCE [LARGE SCALE GENOMIC DNA]</scope>
    <source>
        <strain evidence="2 3">DSM 18526</strain>
    </source>
</reference>
<name>A0A127F9L5_STEDE</name>
<protein>
    <recommendedName>
        <fullName evidence="1">NmrA-like domain-containing protein</fullName>
    </recommendedName>
</protein>
<dbReference type="Gene3D" id="3.40.50.720">
    <property type="entry name" value="NAD(P)-binding Rossmann-like Domain"/>
    <property type="match status" value="1"/>
</dbReference>